<evidence type="ECO:0000256" key="5">
    <source>
        <dbReference type="SAM" id="MobiDB-lite"/>
    </source>
</evidence>
<dbReference type="GO" id="GO:0022857">
    <property type="term" value="F:transmembrane transporter activity"/>
    <property type="evidence" value="ECO:0007669"/>
    <property type="project" value="InterPro"/>
</dbReference>
<dbReference type="PANTHER" id="PTHR42718">
    <property type="entry name" value="MAJOR FACILITATOR SUPERFAMILY MULTIDRUG TRANSPORTER MFSC"/>
    <property type="match status" value="1"/>
</dbReference>
<comment type="caution">
    <text evidence="7">The sequence shown here is derived from an EMBL/GenBank/DDBJ whole genome shotgun (WGS) entry which is preliminary data.</text>
</comment>
<feature type="region of interest" description="Disordered" evidence="5">
    <location>
        <begin position="492"/>
        <end position="515"/>
    </location>
</feature>
<dbReference type="InterPro" id="IPR036259">
    <property type="entry name" value="MFS_trans_sf"/>
</dbReference>
<feature type="transmembrane region" description="Helical" evidence="6">
    <location>
        <begin position="352"/>
        <end position="372"/>
    </location>
</feature>
<evidence type="ECO:0000256" key="6">
    <source>
        <dbReference type="SAM" id="Phobius"/>
    </source>
</evidence>
<evidence type="ECO:0000313" key="8">
    <source>
        <dbReference type="Proteomes" id="UP000452235"/>
    </source>
</evidence>
<comment type="subcellular location">
    <subcellularLocation>
        <location evidence="1">Membrane</location>
        <topology evidence="1">Multi-pass membrane protein</topology>
    </subcellularLocation>
</comment>
<organism evidence="7 8">
    <name type="scientific">Aspergillus terreus</name>
    <dbReference type="NCBI Taxonomy" id="33178"/>
    <lineage>
        <taxon>Eukaryota</taxon>
        <taxon>Fungi</taxon>
        <taxon>Dikarya</taxon>
        <taxon>Ascomycota</taxon>
        <taxon>Pezizomycotina</taxon>
        <taxon>Eurotiomycetes</taxon>
        <taxon>Eurotiomycetidae</taxon>
        <taxon>Eurotiales</taxon>
        <taxon>Aspergillaceae</taxon>
        <taxon>Aspergillus</taxon>
        <taxon>Aspergillus subgen. Circumdati</taxon>
    </lineage>
</organism>
<feature type="transmembrane region" description="Helical" evidence="6">
    <location>
        <begin position="20"/>
        <end position="40"/>
    </location>
</feature>
<feature type="transmembrane region" description="Helical" evidence="6">
    <location>
        <begin position="114"/>
        <end position="140"/>
    </location>
</feature>
<dbReference type="AlphaFoldDB" id="A0A5M3Z7D5"/>
<feature type="transmembrane region" description="Helical" evidence="6">
    <location>
        <begin position="90"/>
        <end position="108"/>
    </location>
</feature>
<dbReference type="SUPFAM" id="SSF103473">
    <property type="entry name" value="MFS general substrate transporter"/>
    <property type="match status" value="1"/>
</dbReference>
<evidence type="ECO:0000256" key="4">
    <source>
        <dbReference type="ARBA" id="ARBA00023136"/>
    </source>
</evidence>
<name>A0A5M3Z7D5_ASPTE</name>
<feature type="compositionally biased region" description="Polar residues" evidence="5">
    <location>
        <begin position="492"/>
        <end position="503"/>
    </location>
</feature>
<keyword evidence="8" id="KW-1185">Reference proteome</keyword>
<reference evidence="7 8" key="1">
    <citation type="submission" date="2020-01" db="EMBL/GenBank/DDBJ databases">
        <title>Aspergillus terreus IFO 6365 whole genome shotgun sequence.</title>
        <authorList>
            <person name="Kanamasa S."/>
            <person name="Takahashi H."/>
        </authorList>
    </citation>
    <scope>NUCLEOTIDE SEQUENCE [LARGE SCALE GENOMIC DNA]</scope>
    <source>
        <strain evidence="7 8">IFO 6365</strain>
    </source>
</reference>
<keyword evidence="3 6" id="KW-1133">Transmembrane helix</keyword>
<keyword evidence="4 6" id="KW-0472">Membrane</keyword>
<feature type="transmembrane region" description="Helical" evidence="6">
    <location>
        <begin position="379"/>
        <end position="398"/>
    </location>
</feature>
<feature type="transmembrane region" description="Helical" evidence="6">
    <location>
        <begin position="181"/>
        <end position="200"/>
    </location>
</feature>
<feature type="transmembrane region" description="Helical" evidence="6">
    <location>
        <begin position="289"/>
        <end position="312"/>
    </location>
</feature>
<evidence type="ECO:0000256" key="1">
    <source>
        <dbReference type="ARBA" id="ARBA00004141"/>
    </source>
</evidence>
<evidence type="ECO:0000313" key="7">
    <source>
        <dbReference type="EMBL" id="GFF18695.1"/>
    </source>
</evidence>
<dbReference type="InterPro" id="IPR020846">
    <property type="entry name" value="MFS_dom"/>
</dbReference>
<protein>
    <submittedName>
        <fullName evidence="7">Major Facilitator Superfamily protein</fullName>
    </submittedName>
</protein>
<dbReference type="OrthoDB" id="2985014at2759"/>
<dbReference type="EMBL" id="BLJY01000009">
    <property type="protein sequence ID" value="GFF18695.1"/>
    <property type="molecule type" value="Genomic_DNA"/>
</dbReference>
<accession>A0A5M3Z7D5</accession>
<evidence type="ECO:0000256" key="3">
    <source>
        <dbReference type="ARBA" id="ARBA00022989"/>
    </source>
</evidence>
<dbReference type="Gene3D" id="1.20.1250.20">
    <property type="entry name" value="MFS general substrate transporter like domains"/>
    <property type="match status" value="2"/>
</dbReference>
<evidence type="ECO:0000256" key="2">
    <source>
        <dbReference type="ARBA" id="ARBA00022692"/>
    </source>
</evidence>
<gene>
    <name evidence="7" type="ORF">ATEIFO6365_0009005800</name>
</gene>
<dbReference type="InterPro" id="IPR011701">
    <property type="entry name" value="MFS"/>
</dbReference>
<dbReference type="GO" id="GO:0016020">
    <property type="term" value="C:membrane"/>
    <property type="evidence" value="ECO:0007669"/>
    <property type="project" value="UniProtKB-SubCell"/>
</dbReference>
<proteinExistence type="predicted"/>
<feature type="transmembrane region" description="Helical" evidence="6">
    <location>
        <begin position="60"/>
        <end position="78"/>
    </location>
</feature>
<dbReference type="PROSITE" id="PS50850">
    <property type="entry name" value="MFS"/>
    <property type="match status" value="1"/>
</dbReference>
<dbReference type="VEuPathDB" id="FungiDB:ATEG_07456"/>
<keyword evidence="2 6" id="KW-0812">Transmembrane</keyword>
<dbReference type="PANTHER" id="PTHR42718:SF23">
    <property type="entry name" value="MAJOR FACILITATOR SUPERFAMILY (MFS) PROFILE DOMAIN-CONTAINING PROTEIN"/>
    <property type="match status" value="1"/>
</dbReference>
<dbReference type="Proteomes" id="UP000452235">
    <property type="component" value="Unassembled WGS sequence"/>
</dbReference>
<feature type="transmembrane region" description="Helical" evidence="6">
    <location>
        <begin position="324"/>
        <end position="346"/>
    </location>
</feature>
<feature type="transmembrane region" description="Helical" evidence="6">
    <location>
        <begin position="251"/>
        <end position="269"/>
    </location>
</feature>
<feature type="transmembrane region" description="Helical" evidence="6">
    <location>
        <begin position="462"/>
        <end position="481"/>
    </location>
</feature>
<sequence length="567" mass="61808">MARDLEKTDVPRPDCFASTVTECLFVLTVTFAFAQSTIFSGMATVMTDSIGRDLDMGDELTWITAAPLLTSGAFVLPFGNLADMVGRKRMFIAAMTCSTLVVTVAGFTPNGITLIVLNGFFGLFSAAAVTPAIGQLGSVYQQPSKRRNRAFACFSAGNPLGYVSGSFISGVVMQLSSWRTCFWAFGVLNAIFTILVVWTVPSHSVPRKGSVWDMLSRFDLVGALLITGGVSMVSSSLTLGGTAPRGWGEPYVLIPLILGLATIICFVLWQAAYKHPLMPLHVWRDLDFAIHIISISIGNAGFTAATFWLCLYLQRVKHQSPLHLALYLLPQNVNGILVNIVISFFMHRISHMLITGVGAIAYIMSFLLLALIQPVSEYYWAFIFPSLMLVVVGSEMQFNVANSYVMSSLPQERQSLAGGILSAVNKIFSNVALTISTAAYATDIRRTTAGVGQLRLEKGYSGAFWVSVVLAVVDLLLVFFLRADGKGYAKSSLQRMTMQGSSPSDEETGPDAPRHGLRHGSGILYKLEHKCEGNFTDGRLDGRIKVTNLKTKKVTYRRYDDGQLADD</sequence>
<dbReference type="Pfam" id="PF07690">
    <property type="entry name" value="MFS_1"/>
    <property type="match status" value="1"/>
</dbReference>
<feature type="transmembrane region" description="Helical" evidence="6">
    <location>
        <begin position="220"/>
        <end position="239"/>
    </location>
</feature>